<protein>
    <submittedName>
        <fullName evidence="1">Uncharacterized protein</fullName>
    </submittedName>
</protein>
<gene>
    <name evidence="1" type="ORF">G6047_10260</name>
</gene>
<comment type="caution">
    <text evidence="1">The sequence shown here is derived from an EMBL/GenBank/DDBJ whole genome shotgun (WGS) entry which is preliminary data.</text>
</comment>
<evidence type="ECO:0000313" key="1">
    <source>
        <dbReference type="EMBL" id="NMH28415.1"/>
    </source>
</evidence>
<dbReference type="Proteomes" id="UP000712080">
    <property type="component" value="Unassembled WGS sequence"/>
</dbReference>
<name>A0A972FVK6_9FLAO</name>
<organism evidence="1 2">
    <name type="scientific">Flavobacterium silvaticum</name>
    <dbReference type="NCBI Taxonomy" id="1852020"/>
    <lineage>
        <taxon>Bacteria</taxon>
        <taxon>Pseudomonadati</taxon>
        <taxon>Bacteroidota</taxon>
        <taxon>Flavobacteriia</taxon>
        <taxon>Flavobacteriales</taxon>
        <taxon>Flavobacteriaceae</taxon>
        <taxon>Flavobacterium</taxon>
    </lineage>
</organism>
<dbReference type="EMBL" id="JAAMPU010000105">
    <property type="protein sequence ID" value="NMH28415.1"/>
    <property type="molecule type" value="Genomic_DNA"/>
</dbReference>
<keyword evidence="2" id="KW-1185">Reference proteome</keyword>
<dbReference type="RefSeq" id="WP_169527513.1">
    <property type="nucleotide sequence ID" value="NZ_JAAMPU010000105.1"/>
</dbReference>
<proteinExistence type="predicted"/>
<accession>A0A972FVK6</accession>
<dbReference type="AlphaFoldDB" id="A0A972FVK6"/>
<evidence type="ECO:0000313" key="2">
    <source>
        <dbReference type="Proteomes" id="UP000712080"/>
    </source>
</evidence>
<reference evidence="1" key="1">
    <citation type="submission" date="2020-02" db="EMBL/GenBank/DDBJ databases">
        <title>Flavobacterium sp. genome.</title>
        <authorList>
            <person name="Jung H.S."/>
            <person name="Baek J.H."/>
            <person name="Jeon C.O."/>
        </authorList>
    </citation>
    <scope>NUCLEOTIDE SEQUENCE</scope>
    <source>
        <strain evidence="1">SE-s28</strain>
    </source>
</reference>
<sequence>MKLVVQIFVLFFGFQMVAQPVLYQKGGKKLTVKYVISDPKKTFVKVESDGKISKINNSEIDSIRMENQLMKPILDGKKPKLFFIISKKGNRELAVNKSEIIKNRGGFESVQTFYNLVVSEDGKISKTLTFSNSETEKEVSNRNQIFSFITDNFADCPKVTSHFQLFKNDTDKLNLTILNYLDKPDTVKCK</sequence>